<dbReference type="Gene3D" id="2.40.50.90">
    <property type="match status" value="1"/>
</dbReference>
<organism evidence="2 3">
    <name type="scientific">Alsobacter metallidurans</name>
    <dbReference type="NCBI Taxonomy" id="340221"/>
    <lineage>
        <taxon>Bacteria</taxon>
        <taxon>Pseudomonadati</taxon>
        <taxon>Pseudomonadota</taxon>
        <taxon>Alphaproteobacteria</taxon>
        <taxon>Hyphomicrobiales</taxon>
        <taxon>Alsobacteraceae</taxon>
        <taxon>Alsobacter</taxon>
    </lineage>
</organism>
<evidence type="ECO:0000313" key="2">
    <source>
        <dbReference type="EMBL" id="GGH15672.1"/>
    </source>
</evidence>
<comment type="caution">
    <text evidence="2">The sequence shown here is derived from an EMBL/GenBank/DDBJ whole genome shotgun (WGS) entry which is preliminary data.</text>
</comment>
<keyword evidence="1" id="KW-1133">Transmembrane helix</keyword>
<keyword evidence="1" id="KW-0812">Transmembrane</keyword>
<keyword evidence="1" id="KW-0472">Membrane</keyword>
<sequence>MNRPIWGDAGVLARVALIAGVLLAAAIGLVATMGDRLSQPPVPPPPPVEIAAPPPVPAPASKIPPPTVLAVVSVEGPFDPVDSVSFTSKANGEIILDEVIGPGPEAVCADTAKLRWACGLRARAALANQLRDQTLSCEVVERLEKRRIRARCKGREGDLARIMVANGWARSSEGAEPKYERETQAAKTASAGLWAGGWTIVLEGRRSRTAKPKS</sequence>
<evidence type="ECO:0000256" key="1">
    <source>
        <dbReference type="SAM" id="Phobius"/>
    </source>
</evidence>
<reference evidence="2" key="2">
    <citation type="submission" date="2020-09" db="EMBL/GenBank/DDBJ databases">
        <authorList>
            <person name="Sun Q."/>
            <person name="Zhou Y."/>
        </authorList>
    </citation>
    <scope>NUCLEOTIDE SEQUENCE</scope>
    <source>
        <strain evidence="2">CGMCC 1.12214</strain>
    </source>
</reference>
<dbReference type="InterPro" id="IPR035437">
    <property type="entry name" value="SNase_OB-fold_sf"/>
</dbReference>
<reference evidence="2" key="1">
    <citation type="journal article" date="2014" name="Int. J. Syst. Evol. Microbiol.">
        <title>Complete genome sequence of Corynebacterium casei LMG S-19264T (=DSM 44701T), isolated from a smear-ripened cheese.</title>
        <authorList>
            <consortium name="US DOE Joint Genome Institute (JGI-PGF)"/>
            <person name="Walter F."/>
            <person name="Albersmeier A."/>
            <person name="Kalinowski J."/>
            <person name="Ruckert C."/>
        </authorList>
    </citation>
    <scope>NUCLEOTIDE SEQUENCE</scope>
    <source>
        <strain evidence="2">CGMCC 1.12214</strain>
    </source>
</reference>
<evidence type="ECO:0000313" key="3">
    <source>
        <dbReference type="Proteomes" id="UP000603912"/>
    </source>
</evidence>
<keyword evidence="3" id="KW-1185">Reference proteome</keyword>
<name>A0A917MJ68_9HYPH</name>
<evidence type="ECO:0008006" key="4">
    <source>
        <dbReference type="Google" id="ProtNLM"/>
    </source>
</evidence>
<feature type="transmembrane region" description="Helical" evidence="1">
    <location>
        <begin position="12"/>
        <end position="31"/>
    </location>
</feature>
<proteinExistence type="predicted"/>
<dbReference type="SUPFAM" id="SSF50199">
    <property type="entry name" value="Staphylococcal nuclease"/>
    <property type="match status" value="1"/>
</dbReference>
<dbReference type="Proteomes" id="UP000603912">
    <property type="component" value="Unassembled WGS sequence"/>
</dbReference>
<accession>A0A917MJ68</accession>
<dbReference type="AlphaFoldDB" id="A0A917MJ68"/>
<gene>
    <name evidence="2" type="ORF">GCM10007036_15820</name>
</gene>
<dbReference type="EMBL" id="BMES01000001">
    <property type="protein sequence ID" value="GGH15672.1"/>
    <property type="molecule type" value="Genomic_DNA"/>
</dbReference>
<protein>
    <recommendedName>
        <fullName evidence="4">Nuclease</fullName>
    </recommendedName>
</protein>